<dbReference type="Pfam" id="PF04616">
    <property type="entry name" value="Glyco_hydro_43"/>
    <property type="match status" value="1"/>
</dbReference>
<dbReference type="PANTHER" id="PTHR43301">
    <property type="entry name" value="ARABINAN ENDO-1,5-ALPHA-L-ARABINOSIDASE"/>
    <property type="match status" value="1"/>
</dbReference>
<evidence type="ECO:0000313" key="7">
    <source>
        <dbReference type="EMBL" id="KYG33271.1"/>
    </source>
</evidence>
<dbReference type="SUPFAM" id="SSF75005">
    <property type="entry name" value="Arabinanase/levansucrase/invertase"/>
    <property type="match status" value="1"/>
</dbReference>
<evidence type="ECO:0000313" key="8">
    <source>
        <dbReference type="Proteomes" id="UP000075806"/>
    </source>
</evidence>
<evidence type="ECO:0000256" key="2">
    <source>
        <dbReference type="ARBA" id="ARBA00009865"/>
    </source>
</evidence>
<dbReference type="PANTHER" id="PTHR43301:SF3">
    <property type="entry name" value="ARABINAN ENDO-1,5-ALPHA-L-ARABINOSIDASE A-RELATED"/>
    <property type="match status" value="1"/>
</dbReference>
<evidence type="ECO:0000256" key="5">
    <source>
        <dbReference type="PIRSR" id="PIRSR606710-2"/>
    </source>
</evidence>
<comment type="caution">
    <text evidence="7">The sequence shown here is derived from an EMBL/GenBank/DDBJ whole genome shotgun (WGS) entry which is preliminary data.</text>
</comment>
<reference evidence="7" key="1">
    <citation type="submission" date="2016-02" db="EMBL/GenBank/DDBJ databases">
        <title>Genome sequence of Bacillus trypoxylicola KCTC 13244(T).</title>
        <authorList>
            <person name="Jeong H."/>
            <person name="Park S.-H."/>
            <person name="Choi S.-K."/>
        </authorList>
    </citation>
    <scope>NUCLEOTIDE SEQUENCE [LARGE SCALE GENOMIC DNA]</scope>
    <source>
        <strain evidence="7">KCTC 13244</strain>
    </source>
</reference>
<evidence type="ECO:0000256" key="3">
    <source>
        <dbReference type="ARBA" id="ARBA00022801"/>
    </source>
</evidence>
<comment type="pathway">
    <text evidence="1">Glycan metabolism; L-arabinan degradation.</text>
</comment>
<dbReference type="AlphaFoldDB" id="A0A162EMN1"/>
<name>A0A162EMN1_9BACI</name>
<dbReference type="InterPro" id="IPR006710">
    <property type="entry name" value="Glyco_hydro_43"/>
</dbReference>
<protein>
    <submittedName>
        <fullName evidence="7">Glycoside hydrolase</fullName>
    </submittedName>
</protein>
<sequence>MRSNEIQIRDPYVYPNKEDGLYYLFGSTDKNIWGKGEGFDVYVGSDLENWEGPYPIFRPDSDFFSEENFWAPEVHFYEGRYYLFATFMPKGNARRGTAILSSDSLLGPFTKHSEGPLTPREWECLDGTFYVDKHNQPWMIFCHEWVQIGDGRICALKLSNDLKETVGEPVQLFSASDAPWPTAFSHRRFENRKNYVTDGPFIFCDSDGELTMIWSSFVDNVYAQGVARTKNHHILGPWEHDSKPLYKSDGGHGMIFKDLKREKTYLTLHTPNQTPLERPIFIEVSGNLEKVKK</sequence>
<evidence type="ECO:0000256" key="6">
    <source>
        <dbReference type="RuleBase" id="RU361187"/>
    </source>
</evidence>
<keyword evidence="8" id="KW-1185">Reference proteome</keyword>
<dbReference type="Gene3D" id="2.115.10.20">
    <property type="entry name" value="Glycosyl hydrolase domain, family 43"/>
    <property type="match status" value="1"/>
</dbReference>
<organism evidence="7 8">
    <name type="scientific">Alkalihalobacillus trypoxylicola</name>
    <dbReference type="NCBI Taxonomy" id="519424"/>
    <lineage>
        <taxon>Bacteria</taxon>
        <taxon>Bacillati</taxon>
        <taxon>Bacillota</taxon>
        <taxon>Bacilli</taxon>
        <taxon>Bacillales</taxon>
        <taxon>Bacillaceae</taxon>
        <taxon>Alkalihalobacillus</taxon>
    </lineage>
</organism>
<dbReference type="InterPro" id="IPR023296">
    <property type="entry name" value="Glyco_hydro_beta-prop_sf"/>
</dbReference>
<dbReference type="InterPro" id="IPR050727">
    <property type="entry name" value="GH43_arabinanases"/>
</dbReference>
<keyword evidence="4 6" id="KW-0326">Glycosidase</keyword>
<dbReference type="RefSeq" id="WP_061947956.1">
    <property type="nucleotide sequence ID" value="NZ_LTAO01000008.1"/>
</dbReference>
<gene>
    <name evidence="7" type="ORF">AZF04_17030</name>
</gene>
<evidence type="ECO:0000256" key="4">
    <source>
        <dbReference type="ARBA" id="ARBA00023295"/>
    </source>
</evidence>
<evidence type="ECO:0000256" key="1">
    <source>
        <dbReference type="ARBA" id="ARBA00004834"/>
    </source>
</evidence>
<dbReference type="CDD" id="cd08981">
    <property type="entry name" value="GH43_Bt1873-like"/>
    <property type="match status" value="1"/>
</dbReference>
<dbReference type="STRING" id="519424.AZF04_17030"/>
<dbReference type="GO" id="GO:0005975">
    <property type="term" value="P:carbohydrate metabolic process"/>
    <property type="evidence" value="ECO:0007669"/>
    <property type="project" value="InterPro"/>
</dbReference>
<accession>A0A162EMN1</accession>
<dbReference type="EMBL" id="LTAO01000008">
    <property type="protein sequence ID" value="KYG33271.1"/>
    <property type="molecule type" value="Genomic_DNA"/>
</dbReference>
<keyword evidence="3 6" id="KW-0378">Hydrolase</keyword>
<comment type="similarity">
    <text evidence="2 6">Belongs to the glycosyl hydrolase 43 family.</text>
</comment>
<proteinExistence type="inferred from homology"/>
<dbReference type="Proteomes" id="UP000075806">
    <property type="component" value="Unassembled WGS sequence"/>
</dbReference>
<feature type="site" description="Important for catalytic activity, responsible for pKa modulation of the active site Glu and correct orientation of both the proton donor and substrate" evidence="5">
    <location>
        <position position="126"/>
    </location>
</feature>
<dbReference type="OrthoDB" id="9763933at2"/>
<dbReference type="GO" id="GO:0004553">
    <property type="term" value="F:hydrolase activity, hydrolyzing O-glycosyl compounds"/>
    <property type="evidence" value="ECO:0007669"/>
    <property type="project" value="InterPro"/>
</dbReference>